<evidence type="ECO:0000256" key="3">
    <source>
        <dbReference type="ARBA" id="ARBA00023242"/>
    </source>
</evidence>
<evidence type="ECO:0000313" key="9">
    <source>
        <dbReference type="RefSeq" id="XP_024928943.1"/>
    </source>
</evidence>
<dbReference type="Pfam" id="PF05678">
    <property type="entry name" value="VQ"/>
    <property type="match status" value="1"/>
</dbReference>
<feature type="domain" description="VQ" evidence="5">
    <location>
        <begin position="19"/>
        <end position="41"/>
    </location>
</feature>
<dbReference type="RefSeq" id="XP_015879662.1">
    <property type="nucleotide sequence ID" value="XM_016024176.2"/>
</dbReference>
<evidence type="ECO:0000313" key="6">
    <source>
        <dbReference type="Proteomes" id="UP001652623"/>
    </source>
</evidence>
<keyword evidence="2" id="KW-0597">Phosphoprotein</keyword>
<dbReference type="GeneID" id="107415785"/>
<evidence type="ECO:0000256" key="1">
    <source>
        <dbReference type="ARBA" id="ARBA00004123"/>
    </source>
</evidence>
<gene>
    <name evidence="7 8 9 10 11" type="primary">LOC107415785</name>
</gene>
<evidence type="ECO:0000313" key="7">
    <source>
        <dbReference type="RefSeq" id="XP_015879662.1"/>
    </source>
</evidence>
<proteinExistence type="predicted"/>
<keyword evidence="3" id="KW-0539">Nucleus</keyword>
<dbReference type="RefSeq" id="XP_024928943.1">
    <property type="nucleotide sequence ID" value="XM_025073175.1"/>
</dbReference>
<comment type="subcellular location">
    <subcellularLocation>
        <location evidence="1">Nucleus</location>
    </subcellularLocation>
</comment>
<protein>
    <submittedName>
        <fullName evidence="7 8 10 11">VQ motif-containing protein 31</fullName>
    </submittedName>
</protein>
<evidence type="ECO:0000256" key="4">
    <source>
        <dbReference type="SAM" id="MobiDB-lite"/>
    </source>
</evidence>
<evidence type="ECO:0000256" key="2">
    <source>
        <dbReference type="ARBA" id="ARBA00022553"/>
    </source>
</evidence>
<dbReference type="RefSeq" id="XP_048328053.1">
    <property type="nucleotide sequence ID" value="XM_048472096.2"/>
</dbReference>
<organism evidence="6 9">
    <name type="scientific">Ziziphus jujuba</name>
    <name type="common">Chinese jujube</name>
    <name type="synonym">Ziziphus sativa</name>
    <dbReference type="NCBI Taxonomy" id="326968"/>
    <lineage>
        <taxon>Eukaryota</taxon>
        <taxon>Viridiplantae</taxon>
        <taxon>Streptophyta</taxon>
        <taxon>Embryophyta</taxon>
        <taxon>Tracheophyta</taxon>
        <taxon>Spermatophyta</taxon>
        <taxon>Magnoliopsida</taxon>
        <taxon>eudicotyledons</taxon>
        <taxon>Gunneridae</taxon>
        <taxon>Pentapetalae</taxon>
        <taxon>rosids</taxon>
        <taxon>fabids</taxon>
        <taxon>Rosales</taxon>
        <taxon>Rhamnaceae</taxon>
        <taxon>Paliureae</taxon>
        <taxon>Ziziphus</taxon>
    </lineage>
</organism>
<evidence type="ECO:0000313" key="8">
    <source>
        <dbReference type="RefSeq" id="XP_024928942.1"/>
    </source>
</evidence>
<evidence type="ECO:0000313" key="10">
    <source>
        <dbReference type="RefSeq" id="XP_048328053.1"/>
    </source>
</evidence>
<dbReference type="KEGG" id="zju:107415785"/>
<dbReference type="PANTHER" id="PTHR33402">
    <property type="entry name" value="VQ MOTIF-CONTAINING PROTEIN 11-LIKE"/>
    <property type="match status" value="1"/>
</dbReference>
<dbReference type="PANTHER" id="PTHR33402:SF22">
    <property type="entry name" value="VQ MOTIF-CONTAINING PROTEIN 31"/>
    <property type="match status" value="1"/>
</dbReference>
<evidence type="ECO:0000259" key="5">
    <source>
        <dbReference type="Pfam" id="PF05678"/>
    </source>
</evidence>
<feature type="compositionally biased region" description="Polar residues" evidence="4">
    <location>
        <begin position="184"/>
        <end position="193"/>
    </location>
</feature>
<dbReference type="GO" id="GO:0005634">
    <property type="term" value="C:nucleus"/>
    <property type="evidence" value="ECO:0007669"/>
    <property type="project" value="UniProtKB-SubCell"/>
</dbReference>
<dbReference type="InterPro" id="IPR039611">
    <property type="entry name" value="VQ_4/11/13/19/31/33"/>
</dbReference>
<dbReference type="AlphaFoldDB" id="A0A6P6G4D9"/>
<keyword evidence="6" id="KW-1185">Reference proteome</keyword>
<dbReference type="RefSeq" id="XP_024928942.1">
    <property type="nucleotide sequence ID" value="XM_025073174.1"/>
</dbReference>
<dbReference type="RefSeq" id="XP_048328054.1">
    <property type="nucleotide sequence ID" value="XM_048472097.2"/>
</dbReference>
<reference evidence="7 8" key="1">
    <citation type="submission" date="2025-04" db="UniProtKB">
        <authorList>
            <consortium name="RefSeq"/>
        </authorList>
    </citation>
    <scope>IDENTIFICATION</scope>
    <source>
        <tissue evidence="7 8">In vitro plantlets</tissue>
        <tissue evidence="10 11">Seedling</tissue>
    </source>
</reference>
<dbReference type="Proteomes" id="UP001652623">
    <property type="component" value="Chromosome 4"/>
</dbReference>
<evidence type="ECO:0000313" key="11">
    <source>
        <dbReference type="RefSeq" id="XP_048328054.1"/>
    </source>
</evidence>
<dbReference type="InterPro" id="IPR008889">
    <property type="entry name" value="VQ"/>
</dbReference>
<name>A0A6P6G4D9_ZIZJJ</name>
<sequence length="193" mass="21381">MEKLAATQGTAGGNCKPLTTFVQTDTNTFREVVQRLTGPSDQTNNTIPSQDHVAPKMMGNVKRSTSKLHERRQYMRPKLEIVKPTFQYFKPADHHQSCFSPPKAPNSAGFLPSPVGTPSSIFSKLSILEEEKKLGSEASAVLNSQEEEKAIKERRFYLHPSPRGRKGDTTEVPELLTLFPLESPTAQASDQKA</sequence>
<feature type="region of interest" description="Disordered" evidence="4">
    <location>
        <begin position="151"/>
        <end position="193"/>
    </location>
</feature>
<accession>A0A6P6G4D9</accession>